<proteinExistence type="predicted"/>
<sequence>MPRDIAHFRDREIRTVGCKHTTGICQGWSFGIHMLPSLGYCFWVTRAVLTHYPRQEAAHKRRDTTGLTGHFRCLSCCRRPKYLGSLCVVTAPSRRLLLRFS</sequence>
<accession>A0A0S4TPA2</accession>
<dbReference type="EMBL" id="LN899819">
    <property type="protein sequence ID" value="CUV11892.1"/>
    <property type="molecule type" value="Genomic_DNA"/>
</dbReference>
<name>A0A0S4TPA2_RALSL</name>
<evidence type="ECO:0000313" key="1">
    <source>
        <dbReference type="EMBL" id="CUV11892.1"/>
    </source>
</evidence>
<dbReference type="AlphaFoldDB" id="A0A0S4TPA2"/>
<gene>
    <name evidence="1" type="ORF">RUN39_v1_260039</name>
</gene>
<reference evidence="1" key="1">
    <citation type="submission" date="2015-10" db="EMBL/GenBank/DDBJ databases">
        <authorList>
            <person name="Gilbert D.G."/>
        </authorList>
    </citation>
    <scope>NUCLEOTIDE SEQUENCE</scope>
    <source>
        <strain evidence="1">Phyl III-seqv23</strain>
    </source>
</reference>
<protein>
    <submittedName>
        <fullName evidence="1">Uncharacterized protein</fullName>
    </submittedName>
</protein>
<organism evidence="1">
    <name type="scientific">Ralstonia solanacearum</name>
    <name type="common">Pseudomonas solanacearum</name>
    <dbReference type="NCBI Taxonomy" id="305"/>
    <lineage>
        <taxon>Bacteria</taxon>
        <taxon>Pseudomonadati</taxon>
        <taxon>Pseudomonadota</taxon>
        <taxon>Betaproteobacteria</taxon>
        <taxon>Burkholderiales</taxon>
        <taxon>Burkholderiaceae</taxon>
        <taxon>Ralstonia</taxon>
        <taxon>Ralstonia solanacearum species complex</taxon>
    </lineage>
</organism>